<proteinExistence type="predicted"/>
<gene>
    <name evidence="2" type="ORF">JCGZ_22106</name>
</gene>
<evidence type="ECO:0000256" key="1">
    <source>
        <dbReference type="SAM" id="MobiDB-lite"/>
    </source>
</evidence>
<feature type="region of interest" description="Disordered" evidence="1">
    <location>
        <begin position="1"/>
        <end position="30"/>
    </location>
</feature>
<evidence type="ECO:0000313" key="2">
    <source>
        <dbReference type="EMBL" id="KDP26331.1"/>
    </source>
</evidence>
<dbReference type="AlphaFoldDB" id="A0A067JQV2"/>
<organism evidence="2 3">
    <name type="scientific">Jatropha curcas</name>
    <name type="common">Barbados nut</name>
    <dbReference type="NCBI Taxonomy" id="180498"/>
    <lineage>
        <taxon>Eukaryota</taxon>
        <taxon>Viridiplantae</taxon>
        <taxon>Streptophyta</taxon>
        <taxon>Embryophyta</taxon>
        <taxon>Tracheophyta</taxon>
        <taxon>Spermatophyta</taxon>
        <taxon>Magnoliopsida</taxon>
        <taxon>eudicotyledons</taxon>
        <taxon>Gunneridae</taxon>
        <taxon>Pentapetalae</taxon>
        <taxon>rosids</taxon>
        <taxon>fabids</taxon>
        <taxon>Malpighiales</taxon>
        <taxon>Euphorbiaceae</taxon>
        <taxon>Crotonoideae</taxon>
        <taxon>Jatropheae</taxon>
        <taxon>Jatropha</taxon>
    </lineage>
</organism>
<protein>
    <submittedName>
        <fullName evidence="2">Uncharacterized protein</fullName>
    </submittedName>
</protein>
<name>A0A067JQV2_JATCU</name>
<dbReference type="Proteomes" id="UP000027138">
    <property type="component" value="Unassembled WGS sequence"/>
</dbReference>
<sequence length="112" mass="12645">MDGVRESEKRTDDGVREDEERVDDKVKDEDVGLERVGANDEAWCLGHNRGRGLDTEATEGEDELRDDKYDVEAGDDDFITIMKDKEKAVECKVRPKSSFTQSVLLVIKGLLL</sequence>
<accession>A0A067JQV2</accession>
<evidence type="ECO:0000313" key="3">
    <source>
        <dbReference type="Proteomes" id="UP000027138"/>
    </source>
</evidence>
<dbReference type="EMBL" id="KK914895">
    <property type="protein sequence ID" value="KDP26331.1"/>
    <property type="molecule type" value="Genomic_DNA"/>
</dbReference>
<keyword evidence="3" id="KW-1185">Reference proteome</keyword>
<reference evidence="2 3" key="1">
    <citation type="journal article" date="2014" name="PLoS ONE">
        <title>Global Analysis of Gene Expression Profiles in Physic Nut (Jatropha curcas L.) Seedlings Exposed to Salt Stress.</title>
        <authorList>
            <person name="Zhang L."/>
            <person name="Zhang C."/>
            <person name="Wu P."/>
            <person name="Chen Y."/>
            <person name="Li M."/>
            <person name="Jiang H."/>
            <person name="Wu G."/>
        </authorList>
    </citation>
    <scope>NUCLEOTIDE SEQUENCE [LARGE SCALE GENOMIC DNA]</scope>
    <source>
        <strain evidence="3">cv. GZQX0401</strain>
        <tissue evidence="2">Young leaves</tissue>
    </source>
</reference>